<protein>
    <submittedName>
        <fullName evidence="1">Uncharacterized protein</fullName>
    </submittedName>
</protein>
<evidence type="ECO:0000313" key="1">
    <source>
        <dbReference type="EMBL" id="MFB2832928.1"/>
    </source>
</evidence>
<organism evidence="1 2">
    <name type="scientific">Floridaenema evergladense BLCC-F167</name>
    <dbReference type="NCBI Taxonomy" id="3153639"/>
    <lineage>
        <taxon>Bacteria</taxon>
        <taxon>Bacillati</taxon>
        <taxon>Cyanobacteriota</taxon>
        <taxon>Cyanophyceae</taxon>
        <taxon>Oscillatoriophycideae</taxon>
        <taxon>Aerosakkonematales</taxon>
        <taxon>Aerosakkonemataceae</taxon>
        <taxon>Floridanema</taxon>
        <taxon>Floridanema evergladense</taxon>
    </lineage>
</organism>
<dbReference type="EMBL" id="JBHFNT010000004">
    <property type="protein sequence ID" value="MFB2832928.1"/>
    <property type="molecule type" value="Genomic_DNA"/>
</dbReference>
<reference evidence="1 2" key="1">
    <citation type="submission" date="2024-09" db="EMBL/GenBank/DDBJ databases">
        <title>Floridaenema gen nov. (Aerosakkonemataceae, Aerosakkonematales ord. nov., Cyanobacteria) from benthic tropical and subtropical fresh waters, with the description of four new species.</title>
        <authorList>
            <person name="Moretto J.A."/>
            <person name="Berthold D.E."/>
            <person name="Lefler F.W."/>
            <person name="Huang I.-S."/>
            <person name="Laughinghouse H. IV."/>
        </authorList>
    </citation>
    <scope>NUCLEOTIDE SEQUENCE [LARGE SCALE GENOMIC DNA]</scope>
    <source>
        <strain evidence="1 2">BLCC-F167</strain>
    </source>
</reference>
<evidence type="ECO:0000313" key="2">
    <source>
        <dbReference type="Proteomes" id="UP001576780"/>
    </source>
</evidence>
<name>A0ABV4WCX8_9CYAN</name>
<proteinExistence type="predicted"/>
<keyword evidence="2" id="KW-1185">Reference proteome</keyword>
<dbReference type="RefSeq" id="WP_413275404.1">
    <property type="nucleotide sequence ID" value="NZ_JBHFNT010000004.1"/>
</dbReference>
<gene>
    <name evidence="1" type="ORF">ACE1CA_00185</name>
</gene>
<dbReference type="Proteomes" id="UP001576780">
    <property type="component" value="Unassembled WGS sequence"/>
</dbReference>
<accession>A0ABV4WCX8</accession>
<sequence length="110" mass="12844">MGVTTVALLPKTTRFLIDYEVRLIQSEWLLGIRTAIRLNSVVKAQKIADVLGDELSKVCKELFIYERYQFHLLLKGESINKYAIPIDRFPNRRGKSLDYMRVEILEKVED</sequence>
<comment type="caution">
    <text evidence="1">The sequence shown here is derived from an EMBL/GenBank/DDBJ whole genome shotgun (WGS) entry which is preliminary data.</text>
</comment>